<keyword evidence="3" id="KW-1003">Cell membrane</keyword>
<evidence type="ECO:0000256" key="9">
    <source>
        <dbReference type="SAM" id="Phobius"/>
    </source>
</evidence>
<feature type="transmembrane region" description="Helical" evidence="9">
    <location>
        <begin position="62"/>
        <end position="85"/>
    </location>
</feature>
<evidence type="ECO:0000256" key="6">
    <source>
        <dbReference type="ARBA" id="ARBA00022989"/>
    </source>
</evidence>
<accession>A0A1L3SMU5</accession>
<reference evidence="11" key="1">
    <citation type="submission" date="2016-11" db="EMBL/GenBank/DDBJ databases">
        <title>Mesorhizobium oceanicum sp. nov., isolated from deep seawater in South China Sea.</title>
        <authorList>
            <person name="Fu G.-Y."/>
        </authorList>
    </citation>
    <scope>NUCLEOTIDE SEQUENCE [LARGE SCALE GENOMIC DNA]</scope>
    <source>
        <strain evidence="11">B7</strain>
    </source>
</reference>
<evidence type="ECO:0000256" key="3">
    <source>
        <dbReference type="ARBA" id="ARBA00022475"/>
    </source>
</evidence>
<protein>
    <submittedName>
        <fullName evidence="10">Branched-chain amino acid ABC transporter permease</fullName>
    </submittedName>
</protein>
<feature type="transmembrane region" description="Helical" evidence="9">
    <location>
        <begin position="6"/>
        <end position="29"/>
    </location>
</feature>
<feature type="transmembrane region" description="Helical" evidence="9">
    <location>
        <begin position="36"/>
        <end position="56"/>
    </location>
</feature>
<feature type="transmembrane region" description="Helical" evidence="9">
    <location>
        <begin position="223"/>
        <end position="249"/>
    </location>
</feature>
<dbReference type="KEGG" id="meso:BSQ44_04275"/>
<dbReference type="GO" id="GO:0006865">
    <property type="term" value="P:amino acid transport"/>
    <property type="evidence" value="ECO:0007669"/>
    <property type="project" value="UniProtKB-KW"/>
</dbReference>
<name>A0A1L3SMU5_9HYPH</name>
<dbReference type="OrthoDB" id="9779023at2"/>
<feature type="transmembrane region" description="Helical" evidence="9">
    <location>
        <begin position="189"/>
        <end position="211"/>
    </location>
</feature>
<feature type="transmembrane region" description="Helical" evidence="9">
    <location>
        <begin position="97"/>
        <end position="118"/>
    </location>
</feature>
<evidence type="ECO:0000256" key="1">
    <source>
        <dbReference type="ARBA" id="ARBA00004651"/>
    </source>
</evidence>
<keyword evidence="2" id="KW-0813">Transport</keyword>
<evidence type="ECO:0000256" key="4">
    <source>
        <dbReference type="ARBA" id="ARBA00022692"/>
    </source>
</evidence>
<dbReference type="PANTHER" id="PTHR11795:SF451">
    <property type="entry name" value="ABC TRANSPORTER PERMEASE PROTEIN"/>
    <property type="match status" value="1"/>
</dbReference>
<keyword evidence="11" id="KW-1185">Reference proteome</keyword>
<feature type="transmembrane region" description="Helical" evidence="9">
    <location>
        <begin position="256"/>
        <end position="276"/>
    </location>
</feature>
<dbReference type="Proteomes" id="UP000182840">
    <property type="component" value="Chromosome"/>
</dbReference>
<comment type="similarity">
    <text evidence="8">Belongs to the binding-protein-dependent transport system permease family. LivHM subfamily.</text>
</comment>
<sequence>MSTSDVFQLVLIGLSQGCGYALVAIGFVFIYRATEVVNFAHGEIMMFGAFVVLTFAEFWGFGFWFGAALGLLTMAAMGYLLDMFVMRRMIGENQASVFILTVAIGLILKAAAGMIWGFSPQMMNSPFQGQVELGGIVIGTDRLAIIVGTLVVCVLLWAFFSRTRVGLAMQAASQNQLAAYYSRVPVRRLVSVIWAIAALVAALAGILMAPITQIDTEMSMFGIKAIAGAVVGGFGSIPGALIGCLIIGVSEPFLDYFYPPLKGVYAYIILLVVLFVRPEGLIPQTYQKKV</sequence>
<dbReference type="GO" id="GO:0005886">
    <property type="term" value="C:plasma membrane"/>
    <property type="evidence" value="ECO:0007669"/>
    <property type="project" value="UniProtKB-SubCell"/>
</dbReference>
<proteinExistence type="inferred from homology"/>
<feature type="transmembrane region" description="Helical" evidence="9">
    <location>
        <begin position="143"/>
        <end position="160"/>
    </location>
</feature>
<evidence type="ECO:0000256" key="5">
    <source>
        <dbReference type="ARBA" id="ARBA00022970"/>
    </source>
</evidence>
<dbReference type="EMBL" id="CP018171">
    <property type="protein sequence ID" value="APH70690.1"/>
    <property type="molecule type" value="Genomic_DNA"/>
</dbReference>
<evidence type="ECO:0000313" key="10">
    <source>
        <dbReference type="EMBL" id="APH70690.1"/>
    </source>
</evidence>
<dbReference type="InterPro" id="IPR001851">
    <property type="entry name" value="ABC_transp_permease"/>
</dbReference>
<evidence type="ECO:0000256" key="7">
    <source>
        <dbReference type="ARBA" id="ARBA00023136"/>
    </source>
</evidence>
<dbReference type="InterPro" id="IPR052157">
    <property type="entry name" value="BCAA_transport_permease"/>
</dbReference>
<evidence type="ECO:0000256" key="2">
    <source>
        <dbReference type="ARBA" id="ARBA00022448"/>
    </source>
</evidence>
<keyword evidence="5" id="KW-0029">Amino-acid transport</keyword>
<keyword evidence="7 9" id="KW-0472">Membrane</keyword>
<keyword evidence="4 9" id="KW-0812">Transmembrane</keyword>
<dbReference type="RefSeq" id="WP_072602099.1">
    <property type="nucleotide sequence ID" value="NZ_CP018171.1"/>
</dbReference>
<dbReference type="GO" id="GO:0022857">
    <property type="term" value="F:transmembrane transporter activity"/>
    <property type="evidence" value="ECO:0007669"/>
    <property type="project" value="InterPro"/>
</dbReference>
<dbReference type="AlphaFoldDB" id="A0A1L3SMU5"/>
<evidence type="ECO:0000256" key="8">
    <source>
        <dbReference type="ARBA" id="ARBA00037998"/>
    </source>
</evidence>
<keyword evidence="6 9" id="KW-1133">Transmembrane helix</keyword>
<dbReference type="CDD" id="cd06582">
    <property type="entry name" value="TM_PBP1_LivH_like"/>
    <property type="match status" value="1"/>
</dbReference>
<gene>
    <name evidence="10" type="ORF">BSQ44_04275</name>
</gene>
<dbReference type="PANTHER" id="PTHR11795">
    <property type="entry name" value="BRANCHED-CHAIN AMINO ACID TRANSPORT SYSTEM PERMEASE PROTEIN LIVH"/>
    <property type="match status" value="1"/>
</dbReference>
<dbReference type="Pfam" id="PF02653">
    <property type="entry name" value="BPD_transp_2"/>
    <property type="match status" value="1"/>
</dbReference>
<dbReference type="STRING" id="1670800.BSQ44_04275"/>
<evidence type="ECO:0000313" key="11">
    <source>
        <dbReference type="Proteomes" id="UP000182840"/>
    </source>
</evidence>
<organism evidence="10 11">
    <name type="scientific">Aquibium oceanicum</name>
    <dbReference type="NCBI Taxonomy" id="1670800"/>
    <lineage>
        <taxon>Bacteria</taxon>
        <taxon>Pseudomonadati</taxon>
        <taxon>Pseudomonadota</taxon>
        <taxon>Alphaproteobacteria</taxon>
        <taxon>Hyphomicrobiales</taxon>
        <taxon>Phyllobacteriaceae</taxon>
        <taxon>Aquibium</taxon>
    </lineage>
</organism>
<comment type="subcellular location">
    <subcellularLocation>
        <location evidence="1">Cell membrane</location>
        <topology evidence="1">Multi-pass membrane protein</topology>
    </subcellularLocation>
</comment>